<dbReference type="SMART" id="SM00306">
    <property type="entry name" value="HintN"/>
    <property type="match status" value="1"/>
</dbReference>
<dbReference type="InterPro" id="IPR050708">
    <property type="entry name" value="T6SS_VgrG/RHS"/>
</dbReference>
<evidence type="ECO:0000313" key="4">
    <source>
        <dbReference type="EMBL" id="GHI44233.1"/>
    </source>
</evidence>
<dbReference type="InterPro" id="IPR031325">
    <property type="entry name" value="RHS_repeat"/>
</dbReference>
<accession>A0AA37BUX9</accession>
<comment type="caution">
    <text evidence="4">The sequence shown here is derived from an EMBL/GenBank/DDBJ whole genome shotgun (WGS) entry which is preliminary data.</text>
</comment>
<dbReference type="SUPFAM" id="SSF51294">
    <property type="entry name" value="Hedgehog/intein (Hint) domain"/>
    <property type="match status" value="1"/>
</dbReference>
<dbReference type="Pfam" id="PF07591">
    <property type="entry name" value="PT-HINT"/>
    <property type="match status" value="1"/>
</dbReference>
<evidence type="ECO:0000313" key="5">
    <source>
        <dbReference type="Proteomes" id="UP001051844"/>
    </source>
</evidence>
<dbReference type="NCBIfam" id="TIGR01443">
    <property type="entry name" value="intein_Cterm"/>
    <property type="match status" value="1"/>
</dbReference>
<evidence type="ECO:0000256" key="1">
    <source>
        <dbReference type="SAM" id="MobiDB-lite"/>
    </source>
</evidence>
<feature type="compositionally biased region" description="Low complexity" evidence="1">
    <location>
        <begin position="1027"/>
        <end position="1041"/>
    </location>
</feature>
<proteinExistence type="predicted"/>
<dbReference type="InterPro" id="IPR003587">
    <property type="entry name" value="Hint_dom_N"/>
</dbReference>
<dbReference type="Gene3D" id="2.180.10.10">
    <property type="entry name" value="RHS repeat-associated core"/>
    <property type="match status" value="2"/>
</dbReference>
<evidence type="ECO:0000256" key="2">
    <source>
        <dbReference type="SAM" id="SignalP"/>
    </source>
</evidence>
<sequence>MTSAVMTATLLQAIVAAPAEAGQKLPGAVEPDKPVDGTSAKKVLARTVEKGPKTPAEAPAAEWPQAGAAAVTLKQPSKSASAPVKAKGLPLRLNTAGEQTSKTATGGSFEARVLSRSAAQKAGVDGVLFTVEASDDNSEGTVGASLDYSSFAEAYGGGYGARLTLVELPACALEASGKSDCPAPTPVQTQNDTETRTLTAPAVTVRAGTPTMLAAVADDEGETGDYKATPLAASATWSTNLNTGDFSWSYGFPVPSVPGDMTPQVGLSYASGTIDGRTGNSNNQSSWAGDGFEYWPGSIERRYKACADDGQKADDGVNKPGDLCWGYDNAFITFNGKGGELVPTGTKDEFKLQDDDGTRVTRLRSTNRGNGDNDGEYWRVTDPTGNRFYFGYNRLPGWADGKETTDSTWTVPVYGDDAGEDCHKSTFKDSWCQQAWRWNLDYAVDTHGNAIAYYYDQEKNSYGRNLEPKDNTRYVRGGYLDRIEYGLKSDSMYGTKALAKVDFTSSERCIPNSSTDCSSISEDSFYWYDTPWDMNCPEASDCDKGRLAPTFWTRKRLTEVTTQVLSGSSYAKVDSWKLGHRWGQADIDYQLLLDSIQRTGHTADTPVTLPKTTFAYTQLENRLDKTGDGYAPYVKARLSTIADEYGGQTDVGYSAPVCSHTSTPKPQTNTTRCFPQMLGGSDTEPVETHWFNKYVVTSVTARDRTGGAPDAVTAYEYLGDAAWRFDDDEGLTKEKYKTWSQWRGYGHVRTKTGGEGGASAMKTQEDTYFLRGMDGDRTSKDKESTDTKKVTVSLGEGEGDPITDHESAAGHAYKTVTFSGPGGKILHKTVDRPWHHETAKKKRDWGTITANFTGTSHTKSWTSLDNGAGQKWRTTVTATTYDTVAGRVTKIDDQGDTATTSDDQCTRTTYATNTETNILTLPSREETVSVACGTTPDRSKHVISGSRTAYDGGAYDAAPIKGDATAEAALKKHDGTTATYLESATTYDTYGRPLGVTDLSADVTATETGSPVRKVRSDGLTNTTAYTPPTGFPSTVTTTTPRARPLDASSTQTSTTTLDSLRSLPVSQKDTNGKIKNFTYDALGRADKIWLPDRKTGQTPHYDFDYLIEEAKIAAVRTKTLDTEGKQVATYELYDGLLRLRQTQAPGPDGGRLLSDIFYDERGLAVKEFEPYYSLNVTDGTLFEPDDALSVESQLIHTYDGLNRETETRHIAGNADPGKVLGTIETIHGGDRTTVIPPVGANATTTLADARGNTTELRQHHSRNTSAGEYDATTYTHTPTGKLSKVTDPAGNQWTYSYDLLGNQVKKTDPDTGTSTAIYDDRSRLVTSKDANGKTLHRTYDQLGRQTELRDDNATGTLRVSHVYDTIAGAKGQLTSATRYVDGDAYTSRVTQYDTLYRPQRTAVVIPASEKGLAGTYSTSTQYKPNGAIAGASYSAAGSLPGGSYAYTYDDVQRPVALLGDGFRTNTTYSNLGKPLIHAYSSTATGAQKAQVTNTYERGTQRLATSRVDRENATGVDRSNTYTYDQVGNVLSVADTSRAGTDTQCFVYDHLRRLNTAWTESDANCSDEPSADTVGGVAPYWHSYTYDKTGNRTSETLHDLSGDAAKNTKRTYTYPQAGTSQPHTLNEVAQAGPSGTAKTSYAYDASGNTTERLISGDRQKLSWDPEGRLSKVTQPVEGKPDDVTEYIYDADGNRLVERGPDRTTLSLGNTELVLPKDATKPTATRYIDLGSGSQAVQTDNGKISITIADHLGTGQLAITADTLELSQRRTLPFGGARGEATGSWPGAKGYVGGTDNTDTTGLTHLGAREYDPTIGRFISADPIMDLSDPQQINGYSYSNNNPTTFADPSGLVYECMDEACTRKYQRKPSGGRPPGKMPTSKTGKGPGTGSITVIVTGQAATGVTCGTGRENFVNAFNCTMPDVPADGPQVSFEDGGKFIIKELVLPDTQAWRECLTEAKWQSCAWASTDLPWLKGAKVLKLKRLDNIGDAKKAKKPDCECFLAGTLILMAGDATKKIEEIETGDKVVATDPLTGKTSEHEVTATIITDKDRKYTDLTISTPAGPEKLTATYEHPFWVVSESRWLEASELRPGMTLRTDDGRTVTITHTRQYEQRARTYNLTVEGLHTYYVMAGATPVLVHNCNEGKGGFLSKLFGKGKKRSLPDPNATVGDLRGIAHDMVDESGAWSYDPMKRGMLQGQGDDDLLRSVFDPDDEARSFMTIGGDGQMMEGNHRMAELIRRASDPRSRIDWDTPIFIRGWGK</sequence>
<gene>
    <name evidence="4" type="ORF">ScoT_04070</name>
</gene>
<dbReference type="EMBL" id="BNDZ01000003">
    <property type="protein sequence ID" value="GHI44233.1"/>
    <property type="molecule type" value="Genomic_DNA"/>
</dbReference>
<feature type="region of interest" description="Disordered" evidence="1">
    <location>
        <begin position="1007"/>
        <end position="1057"/>
    </location>
</feature>
<dbReference type="Proteomes" id="UP001051844">
    <property type="component" value="Unassembled WGS sequence"/>
</dbReference>
<dbReference type="Pfam" id="PF05593">
    <property type="entry name" value="RHS_repeat"/>
    <property type="match status" value="1"/>
</dbReference>
<dbReference type="InterPro" id="IPR030934">
    <property type="entry name" value="Intein_C"/>
</dbReference>
<dbReference type="InterPro" id="IPR036844">
    <property type="entry name" value="Hint_dom_sf"/>
</dbReference>
<reference evidence="4" key="1">
    <citation type="submission" date="2022-09" db="EMBL/GenBank/DDBJ databases">
        <title>Whole genome shotgun sequence of Streptomyces albidoflavus NBRC 12854.</title>
        <authorList>
            <person name="Komaki H."/>
            <person name="Tamura T."/>
        </authorList>
    </citation>
    <scope>NUCLEOTIDE SEQUENCE</scope>
    <source>
        <strain evidence="4">NBRC 12854</strain>
    </source>
</reference>
<feature type="domain" description="Hint" evidence="3">
    <location>
        <begin position="1998"/>
        <end position="2099"/>
    </location>
</feature>
<dbReference type="PROSITE" id="PS50818">
    <property type="entry name" value="INTEIN_C_TER"/>
    <property type="match status" value="1"/>
</dbReference>
<feature type="region of interest" description="Disordered" evidence="1">
    <location>
        <begin position="1864"/>
        <end position="1888"/>
    </location>
</feature>
<dbReference type="Gene3D" id="2.170.16.10">
    <property type="entry name" value="Hedgehog/Intein (Hint) domain"/>
    <property type="match status" value="1"/>
</dbReference>
<dbReference type="InterPro" id="IPR006530">
    <property type="entry name" value="YD"/>
</dbReference>
<feature type="signal peptide" evidence="2">
    <location>
        <begin position="1"/>
        <end position="21"/>
    </location>
</feature>
<name>A0AA37BUX9_9ACTN</name>
<keyword evidence="2" id="KW-0732">Signal</keyword>
<dbReference type="PANTHER" id="PTHR32305">
    <property type="match status" value="1"/>
</dbReference>
<organism evidence="4 5">
    <name type="scientific">Streptomyces albidoflavus</name>
    <dbReference type="NCBI Taxonomy" id="1886"/>
    <lineage>
        <taxon>Bacteria</taxon>
        <taxon>Bacillati</taxon>
        <taxon>Actinomycetota</taxon>
        <taxon>Actinomycetes</taxon>
        <taxon>Kitasatosporales</taxon>
        <taxon>Streptomycetaceae</taxon>
        <taxon>Streptomyces</taxon>
        <taxon>Streptomyces albidoflavus group</taxon>
    </lineage>
</organism>
<feature type="compositionally biased region" description="Basic and acidic residues" evidence="1">
    <location>
        <begin position="773"/>
        <end position="789"/>
    </location>
</feature>
<dbReference type="NCBIfam" id="TIGR01643">
    <property type="entry name" value="YD_repeat_2x"/>
    <property type="match status" value="1"/>
</dbReference>
<dbReference type="CDD" id="cd00081">
    <property type="entry name" value="Hint"/>
    <property type="match status" value="1"/>
</dbReference>
<evidence type="ECO:0000259" key="3">
    <source>
        <dbReference type="SMART" id="SM00306"/>
    </source>
</evidence>
<dbReference type="InterPro" id="IPR022385">
    <property type="entry name" value="Rhs_assc_core"/>
</dbReference>
<feature type="region of interest" description="Disordered" evidence="1">
    <location>
        <begin position="772"/>
        <end position="806"/>
    </location>
</feature>
<feature type="chain" id="PRO_5041396024" description="Hint domain-containing protein" evidence="2">
    <location>
        <begin position="22"/>
        <end position="2261"/>
    </location>
</feature>
<protein>
    <recommendedName>
        <fullName evidence="3">Hint domain-containing protein</fullName>
    </recommendedName>
</protein>
<dbReference type="PANTHER" id="PTHR32305:SF17">
    <property type="entry name" value="TRNA NUCLEASE WAPA"/>
    <property type="match status" value="1"/>
</dbReference>
<dbReference type="NCBIfam" id="TIGR03696">
    <property type="entry name" value="Rhs_assc_core"/>
    <property type="match status" value="1"/>
</dbReference>